<dbReference type="GO" id="GO:0005829">
    <property type="term" value="C:cytosol"/>
    <property type="evidence" value="ECO:0007669"/>
    <property type="project" value="TreeGrafter"/>
</dbReference>
<dbReference type="GO" id="GO:0006231">
    <property type="term" value="P:dTMP biosynthetic process"/>
    <property type="evidence" value="ECO:0007669"/>
    <property type="project" value="InterPro"/>
</dbReference>
<evidence type="ECO:0000313" key="6">
    <source>
        <dbReference type="Proteomes" id="UP000194280"/>
    </source>
</evidence>
<dbReference type="InterPro" id="IPR000398">
    <property type="entry name" value="Thymidylate_synthase"/>
</dbReference>
<evidence type="ECO:0000256" key="1">
    <source>
        <dbReference type="ARBA" id="ARBA00011947"/>
    </source>
</evidence>
<dbReference type="InterPro" id="IPR036926">
    <property type="entry name" value="Thymidate_synth/dCMP_Mease_sf"/>
</dbReference>
<dbReference type="VEuPathDB" id="FungiDB:BTJ68_14736"/>
<dbReference type="PANTHER" id="PTHR11548:SF2">
    <property type="entry name" value="THYMIDYLATE SYNTHASE"/>
    <property type="match status" value="1"/>
</dbReference>
<evidence type="ECO:0000259" key="4">
    <source>
        <dbReference type="Pfam" id="PF00303"/>
    </source>
</evidence>
<comment type="caution">
    <text evidence="5">The sequence shown here is derived from an EMBL/GenBank/DDBJ whole genome shotgun (WGS) entry which is preliminary data.</text>
</comment>
<organism evidence="5 6">
    <name type="scientific">Hortaea werneckii EXF-2000</name>
    <dbReference type="NCBI Taxonomy" id="1157616"/>
    <lineage>
        <taxon>Eukaryota</taxon>
        <taxon>Fungi</taxon>
        <taxon>Dikarya</taxon>
        <taxon>Ascomycota</taxon>
        <taxon>Pezizomycotina</taxon>
        <taxon>Dothideomycetes</taxon>
        <taxon>Dothideomycetidae</taxon>
        <taxon>Mycosphaerellales</taxon>
        <taxon>Teratosphaeriaceae</taxon>
        <taxon>Hortaea</taxon>
    </lineage>
</organism>
<dbReference type="STRING" id="1157616.A0A1Z5SN97"/>
<name>A0A1Z5SN97_HORWE</name>
<proteinExistence type="predicted"/>
<gene>
    <name evidence="5" type="ORF">BTJ68_14736</name>
</gene>
<dbReference type="SUPFAM" id="SSF55831">
    <property type="entry name" value="Thymidylate synthase/dCMP hydroxymethylase"/>
    <property type="match status" value="2"/>
</dbReference>
<evidence type="ECO:0000313" key="5">
    <source>
        <dbReference type="EMBL" id="OTA22304.1"/>
    </source>
</evidence>
<dbReference type="GO" id="GO:0004799">
    <property type="term" value="F:thymidylate synthase activity"/>
    <property type="evidence" value="ECO:0007669"/>
    <property type="project" value="UniProtKB-EC"/>
</dbReference>
<feature type="domain" description="Thymidylate synthase/dCMP hydroxymethylase" evidence="4">
    <location>
        <begin position="14"/>
        <end position="51"/>
    </location>
</feature>
<protein>
    <recommendedName>
        <fullName evidence="1">thymidylate synthase</fullName>
        <ecNumber evidence="1">2.1.1.45</ecNumber>
    </recommendedName>
</protein>
<dbReference type="InterPro" id="IPR023451">
    <property type="entry name" value="Thymidate_synth/dCMP_Mease_dom"/>
</dbReference>
<dbReference type="AlphaFoldDB" id="A0A1Z5SN97"/>
<keyword evidence="3" id="KW-0808">Transferase</keyword>
<feature type="domain" description="Thymidylate synthase/dCMP hydroxymethylase" evidence="4">
    <location>
        <begin position="113"/>
        <end position="187"/>
    </location>
</feature>
<evidence type="ECO:0000256" key="3">
    <source>
        <dbReference type="ARBA" id="ARBA00022679"/>
    </source>
</evidence>
<keyword evidence="6" id="KW-1185">Reference proteome</keyword>
<accession>A0A1Z5SN97</accession>
<dbReference type="PANTHER" id="PTHR11548">
    <property type="entry name" value="THYMIDYLATE SYNTHASE 1"/>
    <property type="match status" value="1"/>
</dbReference>
<reference evidence="5 6" key="1">
    <citation type="submission" date="2017-01" db="EMBL/GenBank/DDBJ databases">
        <title>The recent genome duplication of the halophilic yeast Hortaea werneckii: insights from long-read sequencing.</title>
        <authorList>
            <person name="Sinha S."/>
            <person name="Flibotte S."/>
            <person name="Neira M."/>
            <person name="Lenassi M."/>
            <person name="Gostincar C."/>
            <person name="Stajich J.E."/>
            <person name="Nislow C.E."/>
        </authorList>
    </citation>
    <scope>NUCLEOTIDE SEQUENCE [LARGE SCALE GENOMIC DNA]</scope>
    <source>
        <strain evidence="5 6">EXF-2000</strain>
    </source>
</reference>
<dbReference type="InterPro" id="IPR045097">
    <property type="entry name" value="Thymidate_synth/dCMP_Mease"/>
</dbReference>
<dbReference type="EMBL" id="MUNK01000383">
    <property type="protein sequence ID" value="OTA22304.1"/>
    <property type="molecule type" value="Genomic_DNA"/>
</dbReference>
<dbReference type="GO" id="GO:0005739">
    <property type="term" value="C:mitochondrion"/>
    <property type="evidence" value="ECO:0007669"/>
    <property type="project" value="TreeGrafter"/>
</dbReference>
<keyword evidence="2" id="KW-0489">Methyltransferase</keyword>
<dbReference type="Gene3D" id="3.30.572.10">
    <property type="entry name" value="Thymidylate synthase/dCMP hydroxymethylase domain"/>
    <property type="match status" value="2"/>
</dbReference>
<dbReference type="InParanoid" id="A0A1Z5SN97"/>
<dbReference type="GO" id="GO:0032259">
    <property type="term" value="P:methylation"/>
    <property type="evidence" value="ECO:0007669"/>
    <property type="project" value="UniProtKB-KW"/>
</dbReference>
<dbReference type="PRINTS" id="PR00108">
    <property type="entry name" value="THYMDSNTHASE"/>
</dbReference>
<dbReference type="Proteomes" id="UP000194280">
    <property type="component" value="Unassembled WGS sequence"/>
</dbReference>
<dbReference type="EC" id="2.1.1.45" evidence="1"/>
<evidence type="ECO:0000256" key="2">
    <source>
        <dbReference type="ARBA" id="ARBA00022603"/>
    </source>
</evidence>
<dbReference type="Pfam" id="PF00303">
    <property type="entry name" value="Thymidylat_synt"/>
    <property type="match status" value="2"/>
</dbReference>
<sequence length="187" mass="21552">MATLRRRVRHRARRLHGKRVDQLAEVVRKLRHNPYDRRMILSAWNPADLRQDGSPALSHVCAILRVIPASTETKGRPAHPPLPTLLRHGSRRPLQHRLLRPAHAHPLPHLRPRPGTLTHTMGDAHIYLDHSEALQTQITREPREFPTLEISERMVPGQCEVDSEWKVEDFEVRGYVPHKGIAMKMSV</sequence>